<organism evidence="2 3">
    <name type="scientific">Gigaspora margarita</name>
    <dbReference type="NCBI Taxonomy" id="4874"/>
    <lineage>
        <taxon>Eukaryota</taxon>
        <taxon>Fungi</taxon>
        <taxon>Fungi incertae sedis</taxon>
        <taxon>Mucoromycota</taxon>
        <taxon>Glomeromycotina</taxon>
        <taxon>Glomeromycetes</taxon>
        <taxon>Diversisporales</taxon>
        <taxon>Gigasporaceae</taxon>
        <taxon>Gigaspora</taxon>
    </lineage>
</organism>
<evidence type="ECO:0000313" key="3">
    <source>
        <dbReference type="Proteomes" id="UP000789901"/>
    </source>
</evidence>
<comment type="caution">
    <text evidence="2">The sequence shown here is derived from an EMBL/GenBank/DDBJ whole genome shotgun (WGS) entry which is preliminary data.</text>
</comment>
<reference evidence="2 3" key="1">
    <citation type="submission" date="2021-06" db="EMBL/GenBank/DDBJ databases">
        <authorList>
            <person name="Kallberg Y."/>
            <person name="Tangrot J."/>
            <person name="Rosling A."/>
        </authorList>
    </citation>
    <scope>NUCLEOTIDE SEQUENCE [LARGE SCALE GENOMIC DNA]</scope>
    <source>
        <strain evidence="2 3">120-4 pot B 10/14</strain>
    </source>
</reference>
<dbReference type="Proteomes" id="UP000789901">
    <property type="component" value="Unassembled WGS sequence"/>
</dbReference>
<dbReference type="InterPro" id="IPR055854">
    <property type="entry name" value="DUF7431"/>
</dbReference>
<feature type="domain" description="DUF7431" evidence="1">
    <location>
        <begin position="212"/>
        <end position="385"/>
    </location>
</feature>
<name>A0ABN7VE82_GIGMA</name>
<evidence type="ECO:0000313" key="2">
    <source>
        <dbReference type="EMBL" id="CAG8755946.1"/>
    </source>
</evidence>
<dbReference type="Pfam" id="PF24209">
    <property type="entry name" value="DUF7431"/>
    <property type="match status" value="1"/>
</dbReference>
<protein>
    <submittedName>
        <fullName evidence="2">31036_t:CDS:1</fullName>
    </submittedName>
</protein>
<sequence>LRMPGFPEIVDRLHIDKGCKKDEDGNIVPANGSAFRIRRPHMMDVIIDQKLEQHNADPGRKLLILKKGSIRLLQDDLEPTDGYIDAVRNALNHSEDNKEQREALIKVGERFGFFWPKEVKLGGKIYANDGQANNLNGLENLRLFENWQIIEHNELLSLYNLLPKELILRIKNVIGMKLLYYDVLHIQLPRGNSIITKPIPKPQEISTFRGVKIFTSVIVMNTAKPYRNVFGIRVDYMDDDNPYIVVHRTGPARNYFELSIPWMLIGYEENLPIEPFKDYPVDYIWTKNFQYDNNNGNPQIIEHPYLNFDEYCWLGTCTLRCNDNPAYNFGQSNDVISYHFRNNAANNATQICCYQYDLQNNQISNTLKFKTNCAIISDTPDFKVVSPVNHEWKYRPCRLQYLLRNSRTFTGNKWQLRGLPKAIFASIHYSDFPGNPLLLSINKKYPIVKALNNVTENLNALVGYVTIVKVFGNIQTSS</sequence>
<gene>
    <name evidence="2" type="ORF">GMARGA_LOCUS16910</name>
</gene>
<evidence type="ECO:0000259" key="1">
    <source>
        <dbReference type="Pfam" id="PF24209"/>
    </source>
</evidence>
<proteinExistence type="predicted"/>
<feature type="non-terminal residue" evidence="2">
    <location>
        <position position="1"/>
    </location>
</feature>
<dbReference type="EMBL" id="CAJVQB010012497">
    <property type="protein sequence ID" value="CAG8755946.1"/>
    <property type="molecule type" value="Genomic_DNA"/>
</dbReference>
<accession>A0ABN7VE82</accession>
<keyword evidence="3" id="KW-1185">Reference proteome</keyword>